<dbReference type="Gene3D" id="2.10.70.10">
    <property type="entry name" value="Complement Module, domain 1"/>
    <property type="match status" value="1"/>
</dbReference>
<dbReference type="Pfam" id="PF00084">
    <property type="entry name" value="Sushi"/>
    <property type="match status" value="1"/>
</dbReference>
<dbReference type="AlphaFoldDB" id="A0ABD0NWK3"/>
<keyword evidence="1" id="KW-1015">Disulfide bond</keyword>
<evidence type="ECO:0000256" key="2">
    <source>
        <dbReference type="PROSITE-ProRule" id="PRU00302"/>
    </source>
</evidence>
<dbReference type="PROSITE" id="PS50923">
    <property type="entry name" value="SUSHI"/>
    <property type="match status" value="1"/>
</dbReference>
<comment type="caution">
    <text evidence="4">The sequence shown here is derived from an EMBL/GenBank/DDBJ whole genome shotgun (WGS) entry which is preliminary data.</text>
</comment>
<keyword evidence="5" id="KW-1185">Reference proteome</keyword>
<evidence type="ECO:0000259" key="3">
    <source>
        <dbReference type="PROSITE" id="PS50923"/>
    </source>
</evidence>
<evidence type="ECO:0000256" key="1">
    <source>
        <dbReference type="ARBA" id="ARBA00023157"/>
    </source>
</evidence>
<organism evidence="4 5">
    <name type="scientific">Cirrhinus mrigala</name>
    <name type="common">Mrigala</name>
    <dbReference type="NCBI Taxonomy" id="683832"/>
    <lineage>
        <taxon>Eukaryota</taxon>
        <taxon>Metazoa</taxon>
        <taxon>Chordata</taxon>
        <taxon>Craniata</taxon>
        <taxon>Vertebrata</taxon>
        <taxon>Euteleostomi</taxon>
        <taxon>Actinopterygii</taxon>
        <taxon>Neopterygii</taxon>
        <taxon>Teleostei</taxon>
        <taxon>Ostariophysi</taxon>
        <taxon>Cypriniformes</taxon>
        <taxon>Cyprinidae</taxon>
        <taxon>Labeoninae</taxon>
        <taxon>Labeonini</taxon>
        <taxon>Cirrhinus</taxon>
    </lineage>
</organism>
<dbReference type="EMBL" id="JAMKFB020000019">
    <property type="protein sequence ID" value="KAL0166164.1"/>
    <property type="molecule type" value="Genomic_DNA"/>
</dbReference>
<feature type="domain" description="Sushi" evidence="3">
    <location>
        <begin position="1"/>
        <end position="59"/>
    </location>
</feature>
<protein>
    <recommendedName>
        <fullName evidence="3">Sushi domain-containing protein</fullName>
    </recommendedName>
</protein>
<proteinExistence type="predicted"/>
<dbReference type="SMART" id="SM00032">
    <property type="entry name" value="CCP"/>
    <property type="match status" value="1"/>
</dbReference>
<dbReference type="InterPro" id="IPR035976">
    <property type="entry name" value="Sushi/SCR/CCP_sf"/>
</dbReference>
<dbReference type="InterPro" id="IPR000436">
    <property type="entry name" value="Sushi_SCR_CCP_dom"/>
</dbReference>
<accession>A0ABD0NWK3</accession>
<dbReference type="CDD" id="cd00033">
    <property type="entry name" value="CCP"/>
    <property type="match status" value="1"/>
</dbReference>
<comment type="caution">
    <text evidence="2">Lacks conserved residue(s) required for the propagation of feature annotation.</text>
</comment>
<feature type="non-terminal residue" evidence="4">
    <location>
        <position position="1"/>
    </location>
</feature>
<dbReference type="Proteomes" id="UP001529510">
    <property type="component" value="Unassembled WGS sequence"/>
</dbReference>
<name>A0ABD0NWK3_CIRMR</name>
<evidence type="ECO:0000313" key="4">
    <source>
        <dbReference type="EMBL" id="KAL0166164.1"/>
    </source>
</evidence>
<keyword evidence="2" id="KW-0768">Sushi</keyword>
<dbReference type="SUPFAM" id="SSF57535">
    <property type="entry name" value="Complement control module/SCR domain"/>
    <property type="match status" value="1"/>
</dbReference>
<evidence type="ECO:0000313" key="5">
    <source>
        <dbReference type="Proteomes" id="UP001529510"/>
    </source>
</evidence>
<reference evidence="4 5" key="1">
    <citation type="submission" date="2024-05" db="EMBL/GenBank/DDBJ databases">
        <title>Genome sequencing and assembly of Indian major carp, Cirrhinus mrigala (Hamilton, 1822).</title>
        <authorList>
            <person name="Mohindra V."/>
            <person name="Chowdhury L.M."/>
            <person name="Lal K."/>
            <person name="Jena J.K."/>
        </authorList>
    </citation>
    <scope>NUCLEOTIDE SEQUENCE [LARGE SCALE GENOMIC DNA]</scope>
    <source>
        <strain evidence="4">CM1030</strain>
        <tissue evidence="4">Blood</tissue>
    </source>
</reference>
<gene>
    <name evidence="4" type="ORF">M9458_038008</name>
</gene>
<sequence>TPDPPVNGSVHSQTGTKLGSTLRFSCDRGFNLIGQTTATCTRTPQGIYQWNAPVPLCQG</sequence>
<feature type="non-terminal residue" evidence="4">
    <location>
        <position position="59"/>
    </location>
</feature>